<organism evidence="1 2">
    <name type="scientific">Armillaria gallica</name>
    <name type="common">Bulbous honey fungus</name>
    <name type="synonym">Armillaria bulbosa</name>
    <dbReference type="NCBI Taxonomy" id="47427"/>
    <lineage>
        <taxon>Eukaryota</taxon>
        <taxon>Fungi</taxon>
        <taxon>Dikarya</taxon>
        <taxon>Basidiomycota</taxon>
        <taxon>Agaricomycotina</taxon>
        <taxon>Agaricomycetes</taxon>
        <taxon>Agaricomycetidae</taxon>
        <taxon>Agaricales</taxon>
        <taxon>Marasmiineae</taxon>
        <taxon>Physalacriaceae</taxon>
        <taxon>Armillaria</taxon>
    </lineage>
</organism>
<evidence type="ECO:0000313" key="2">
    <source>
        <dbReference type="Proteomes" id="UP000217790"/>
    </source>
</evidence>
<dbReference type="EMBL" id="KZ293666">
    <property type="protein sequence ID" value="PBK90299.1"/>
    <property type="molecule type" value="Genomic_DNA"/>
</dbReference>
<gene>
    <name evidence="1" type="ORF">ARMGADRAFT_1032828</name>
</gene>
<proteinExistence type="predicted"/>
<reference evidence="2" key="1">
    <citation type="journal article" date="2017" name="Nat. Ecol. Evol.">
        <title>Genome expansion and lineage-specific genetic innovations in the forest pathogenic fungi Armillaria.</title>
        <authorList>
            <person name="Sipos G."/>
            <person name="Prasanna A.N."/>
            <person name="Walter M.C."/>
            <person name="O'Connor E."/>
            <person name="Balint B."/>
            <person name="Krizsan K."/>
            <person name="Kiss B."/>
            <person name="Hess J."/>
            <person name="Varga T."/>
            <person name="Slot J."/>
            <person name="Riley R."/>
            <person name="Boka B."/>
            <person name="Rigling D."/>
            <person name="Barry K."/>
            <person name="Lee J."/>
            <person name="Mihaltcheva S."/>
            <person name="LaButti K."/>
            <person name="Lipzen A."/>
            <person name="Waldron R."/>
            <person name="Moloney N.M."/>
            <person name="Sperisen C."/>
            <person name="Kredics L."/>
            <person name="Vagvoelgyi C."/>
            <person name="Patrignani A."/>
            <person name="Fitzpatrick D."/>
            <person name="Nagy I."/>
            <person name="Doyle S."/>
            <person name="Anderson J.B."/>
            <person name="Grigoriev I.V."/>
            <person name="Gueldener U."/>
            <person name="Muensterkoetter M."/>
            <person name="Nagy L.G."/>
        </authorList>
    </citation>
    <scope>NUCLEOTIDE SEQUENCE [LARGE SCALE GENOMIC DNA]</scope>
    <source>
        <strain evidence="2">Ar21-2</strain>
    </source>
</reference>
<sequence length="207" mass="22704">MSHGSGPPGIFRKRECDIGTKGPTFPNDEPKFVRGVYMAAMAGVSSGRLEEVIENLFEVELALWAYTRECIPGAPWPFLDVFTEVINGGSQSVLRRERADAVDSKSTGYIIPLIDVYLITAVPCTKLLMGMVGCRGERAILTLSVETLNVRNVGINRVGRRPWSMSGMGPDTTVAVVMDAVGRQRRPRSGQFYQLSRGSFDALLPVH</sequence>
<dbReference type="AlphaFoldDB" id="A0A2H3D4X5"/>
<accession>A0A2H3D4X5</accession>
<evidence type="ECO:0000313" key="1">
    <source>
        <dbReference type="EMBL" id="PBK90299.1"/>
    </source>
</evidence>
<keyword evidence="2" id="KW-1185">Reference proteome</keyword>
<dbReference type="InParanoid" id="A0A2H3D4X5"/>
<name>A0A2H3D4X5_ARMGA</name>
<protein>
    <submittedName>
        <fullName evidence="1">Uncharacterized protein</fullName>
    </submittedName>
</protein>
<dbReference type="Proteomes" id="UP000217790">
    <property type="component" value="Unassembled WGS sequence"/>
</dbReference>